<evidence type="ECO:0000313" key="18">
    <source>
        <dbReference type="EMBL" id="KAF2674907.1"/>
    </source>
</evidence>
<evidence type="ECO:0000313" key="19">
    <source>
        <dbReference type="Proteomes" id="UP000799302"/>
    </source>
</evidence>
<dbReference type="InterPro" id="IPR013083">
    <property type="entry name" value="Znf_RING/FYVE/PHD"/>
</dbReference>
<evidence type="ECO:0000256" key="12">
    <source>
        <dbReference type="PIRSR" id="PIRSR602717-51"/>
    </source>
</evidence>
<dbReference type="InterPro" id="IPR019787">
    <property type="entry name" value="Znf_PHD-finger"/>
</dbReference>
<dbReference type="GO" id="GO:0031507">
    <property type="term" value="P:heterochromatin formation"/>
    <property type="evidence" value="ECO:0007669"/>
    <property type="project" value="UniProtKB-ARBA"/>
</dbReference>
<evidence type="ECO:0000256" key="9">
    <source>
        <dbReference type="ARBA" id="ARBA00022990"/>
    </source>
</evidence>
<evidence type="ECO:0000259" key="16">
    <source>
        <dbReference type="PROSITE" id="PS50016"/>
    </source>
</evidence>
<dbReference type="GO" id="GO:0004402">
    <property type="term" value="F:histone acetyltransferase activity"/>
    <property type="evidence" value="ECO:0007669"/>
    <property type="project" value="InterPro"/>
</dbReference>
<feature type="region of interest" description="Disordered" evidence="15">
    <location>
        <begin position="873"/>
        <end position="911"/>
    </location>
</feature>
<comment type="similarity">
    <text evidence="2 14">Belongs to the MYST (SAS/MOZ) family.</text>
</comment>
<evidence type="ECO:0000256" key="13">
    <source>
        <dbReference type="PROSITE-ProRule" id="PRU00146"/>
    </source>
</evidence>
<dbReference type="InterPro" id="IPR040706">
    <property type="entry name" value="Zf-MYST"/>
</dbReference>
<feature type="compositionally biased region" description="Basic residues" evidence="15">
    <location>
        <begin position="283"/>
        <end position="292"/>
    </location>
</feature>
<feature type="region of interest" description="Disordered" evidence="15">
    <location>
        <begin position="721"/>
        <end position="806"/>
    </location>
</feature>
<dbReference type="SUPFAM" id="SSF55729">
    <property type="entry name" value="Acyl-CoA N-acyltransferases (Nat)"/>
    <property type="match status" value="1"/>
</dbReference>
<evidence type="ECO:0000256" key="8">
    <source>
        <dbReference type="ARBA" id="ARBA00022853"/>
    </source>
</evidence>
<organism evidence="18 19">
    <name type="scientific">Microthyrium microscopicum</name>
    <dbReference type="NCBI Taxonomy" id="703497"/>
    <lineage>
        <taxon>Eukaryota</taxon>
        <taxon>Fungi</taxon>
        <taxon>Dikarya</taxon>
        <taxon>Ascomycota</taxon>
        <taxon>Pezizomycotina</taxon>
        <taxon>Dothideomycetes</taxon>
        <taxon>Dothideomycetes incertae sedis</taxon>
        <taxon>Microthyriales</taxon>
        <taxon>Microthyriaceae</taxon>
        <taxon>Microthyrium</taxon>
    </lineage>
</organism>
<evidence type="ECO:0000256" key="4">
    <source>
        <dbReference type="ARBA" id="ARBA00022679"/>
    </source>
</evidence>
<dbReference type="GO" id="GO:1990467">
    <property type="term" value="C:NuA3a histone acetyltransferase complex"/>
    <property type="evidence" value="ECO:0007669"/>
    <property type="project" value="TreeGrafter"/>
</dbReference>
<evidence type="ECO:0000256" key="11">
    <source>
        <dbReference type="ARBA" id="ARBA00045805"/>
    </source>
</evidence>
<keyword evidence="5" id="KW-0479">Metal-binding</keyword>
<dbReference type="InterPro" id="IPR011011">
    <property type="entry name" value="Znf_FYVE_PHD"/>
</dbReference>
<comment type="catalytic activity">
    <reaction evidence="14">
        <text>L-lysyl-[protein] + acetyl-CoA = N(6)-acetyl-L-lysyl-[protein] + CoA + H(+)</text>
        <dbReference type="Rhea" id="RHEA:45948"/>
        <dbReference type="Rhea" id="RHEA-COMP:9752"/>
        <dbReference type="Rhea" id="RHEA-COMP:10731"/>
        <dbReference type="ChEBI" id="CHEBI:15378"/>
        <dbReference type="ChEBI" id="CHEBI:29969"/>
        <dbReference type="ChEBI" id="CHEBI:57287"/>
        <dbReference type="ChEBI" id="CHEBI:57288"/>
        <dbReference type="ChEBI" id="CHEBI:61930"/>
        <dbReference type="EC" id="2.3.1.48"/>
    </reaction>
</comment>
<dbReference type="GO" id="GO:0008270">
    <property type="term" value="F:zinc ion binding"/>
    <property type="evidence" value="ECO:0007669"/>
    <property type="project" value="UniProtKB-KW"/>
</dbReference>
<dbReference type="SMART" id="SM00249">
    <property type="entry name" value="PHD"/>
    <property type="match status" value="1"/>
</dbReference>
<protein>
    <recommendedName>
        <fullName evidence="3 14">Histone acetyltransferase</fullName>
        <ecNumber evidence="3 14">2.3.1.48</ecNumber>
    </recommendedName>
</protein>
<feature type="compositionally biased region" description="Acidic residues" evidence="15">
    <location>
        <begin position="733"/>
        <end position="742"/>
    </location>
</feature>
<dbReference type="Gene3D" id="3.30.40.10">
    <property type="entry name" value="Zinc/RING finger domain, C3HC4 (zinc finger)"/>
    <property type="match status" value="1"/>
</dbReference>
<reference evidence="18" key="1">
    <citation type="journal article" date="2020" name="Stud. Mycol.">
        <title>101 Dothideomycetes genomes: a test case for predicting lifestyles and emergence of pathogens.</title>
        <authorList>
            <person name="Haridas S."/>
            <person name="Albert R."/>
            <person name="Binder M."/>
            <person name="Bloem J."/>
            <person name="Labutti K."/>
            <person name="Salamov A."/>
            <person name="Andreopoulos B."/>
            <person name="Baker S."/>
            <person name="Barry K."/>
            <person name="Bills G."/>
            <person name="Bluhm B."/>
            <person name="Cannon C."/>
            <person name="Castanera R."/>
            <person name="Culley D."/>
            <person name="Daum C."/>
            <person name="Ezra D."/>
            <person name="Gonzalez J."/>
            <person name="Henrissat B."/>
            <person name="Kuo A."/>
            <person name="Liang C."/>
            <person name="Lipzen A."/>
            <person name="Lutzoni F."/>
            <person name="Magnuson J."/>
            <person name="Mondo S."/>
            <person name="Nolan M."/>
            <person name="Ohm R."/>
            <person name="Pangilinan J."/>
            <person name="Park H.-J."/>
            <person name="Ramirez L."/>
            <person name="Alfaro M."/>
            <person name="Sun H."/>
            <person name="Tritt A."/>
            <person name="Yoshinaga Y."/>
            <person name="Zwiers L.-H."/>
            <person name="Turgeon B."/>
            <person name="Goodwin S."/>
            <person name="Spatafora J."/>
            <person name="Crous P."/>
            <person name="Grigoriev I."/>
        </authorList>
    </citation>
    <scope>NUCLEOTIDE SEQUENCE</scope>
    <source>
        <strain evidence="18">CBS 115976</strain>
    </source>
</reference>
<keyword evidence="9" id="KW-0007">Acetylation</keyword>
<dbReference type="InterPro" id="IPR050603">
    <property type="entry name" value="MYST_HAT"/>
</dbReference>
<sequence>MASEEETKQSPGEEELDDSELDAEGEDDEEFDQPAALEKHAPVQALSDLHVNSDVDAEGDSDEDALVEDDDEDEDDAAGEADSDASSSEPEENWEEEVSDANDDGDDKAANTCVFCGEKEENDPSEIYEEYLECIACSNNAHRQCARDNQTLENDEEADEWTCRTCLDKSEEPEQAGNARTRISTQTVANELLPAANDPDSHNMFDTLIMENDPMDGSRSLRKRKISEAELPHRDLRKRRRGSDAISASAGANPSFSPENMDMDTPQQENQDGEQEEAGRSGRPSRLRRPKKTERPPVSIISSEGISLIIGFALGERMQKILAARPKKNRWRPPTKKKIPVAPVLEPEPSHYPAIQSGYSAQFYGFLDKDTEDKTKPYGGILTETEADSSKTFPQVADRKRFEDARLKAEEDWKQKMAATNNAPDPTKPSHKSSGPPSKIKCINFGGFEIDTWNAAPYPEEYSRNKILYICEFCLKYMNSDYVAWRHKLKCPAQHPPGDEIYRDGKHSFFEVDGRKNPVYCQNLCLLAKLFLGSKTLYYDVEPFLFYVMTENDDLGCHFVGYFSKEKRPSSMNNVSCILVLPIYQRRGFGHMLIEFSYLLTKRERKTGSPEKPLSDMGLVSYRGYWRLVMCYQLVDQKGPISITSLSKKTGMTPDDVISALEALRALVRDPVSKTYAMRLDYAYYKEYIEKYEKKNYPRIKEDALVWTKYLMNRGLSHHYEVGGPLHTVAPREDEDESESKEDNDNAVSEDVEMAEVDTAEAETNGVFESTEEGTQTNGVATEDEAPHPPSTPVRQGPTELNGISTPGNAGTGMIPASRFEVFPPVPGFTGRKRGRPVGATGRRRLTDTPRSSIAMMQSVSTRTVGTAVMLNGSPSLRRTRSGGIGDVGAVLSNGDGAAQVDGDADGEAED</sequence>
<dbReference type="Pfam" id="PF16866">
    <property type="entry name" value="PHD_4"/>
    <property type="match status" value="1"/>
</dbReference>
<evidence type="ECO:0000256" key="1">
    <source>
        <dbReference type="ARBA" id="ARBA00004123"/>
    </source>
</evidence>
<dbReference type="Gene3D" id="3.30.60.60">
    <property type="entry name" value="N-acetyl transferase-like"/>
    <property type="match status" value="1"/>
</dbReference>
<dbReference type="Pfam" id="PF17772">
    <property type="entry name" value="zf-MYST"/>
    <property type="match status" value="1"/>
</dbReference>
<feature type="region of interest" description="Disordered" evidence="15">
    <location>
        <begin position="823"/>
        <end position="845"/>
    </location>
</feature>
<evidence type="ECO:0000256" key="2">
    <source>
        <dbReference type="ARBA" id="ARBA00010107"/>
    </source>
</evidence>
<dbReference type="EMBL" id="MU004230">
    <property type="protein sequence ID" value="KAF2674907.1"/>
    <property type="molecule type" value="Genomic_DNA"/>
</dbReference>
<keyword evidence="6 13" id="KW-0863">Zinc-finger</keyword>
<keyword evidence="10 14" id="KW-0539">Nucleus</keyword>
<dbReference type="OrthoDB" id="787137at2759"/>
<dbReference type="InterPro" id="IPR001965">
    <property type="entry name" value="Znf_PHD"/>
</dbReference>
<dbReference type="PANTHER" id="PTHR10615:SF161">
    <property type="entry name" value="HISTONE ACETYLTRANSFERASE KAT7"/>
    <property type="match status" value="1"/>
</dbReference>
<dbReference type="PROSITE" id="PS50016">
    <property type="entry name" value="ZF_PHD_2"/>
    <property type="match status" value="1"/>
</dbReference>
<dbReference type="InterPro" id="IPR036388">
    <property type="entry name" value="WH-like_DNA-bd_sf"/>
</dbReference>
<gene>
    <name evidence="18" type="ORF">BT63DRAFT_381595</name>
</gene>
<accession>A0A6A6UTY3</accession>
<dbReference type="FunFam" id="3.30.60.60:FF:000001">
    <property type="entry name" value="Histone acetyltransferase"/>
    <property type="match status" value="1"/>
</dbReference>
<evidence type="ECO:0000256" key="15">
    <source>
        <dbReference type="SAM" id="MobiDB-lite"/>
    </source>
</evidence>
<feature type="region of interest" description="Disordered" evidence="15">
    <location>
        <begin position="1"/>
        <end position="110"/>
    </location>
</feature>
<keyword evidence="7" id="KW-0862">Zinc</keyword>
<dbReference type="PROSITE" id="PS51726">
    <property type="entry name" value="MYST_HAT"/>
    <property type="match status" value="1"/>
</dbReference>
<dbReference type="Gene3D" id="3.40.630.30">
    <property type="match status" value="1"/>
</dbReference>
<dbReference type="FunFam" id="3.40.630.30:FF:000001">
    <property type="entry name" value="Histone acetyltransferase"/>
    <property type="match status" value="1"/>
</dbReference>
<evidence type="ECO:0000256" key="3">
    <source>
        <dbReference type="ARBA" id="ARBA00013184"/>
    </source>
</evidence>
<name>A0A6A6UTY3_9PEZI</name>
<comment type="subcellular location">
    <subcellularLocation>
        <location evidence="1 14">Nucleus</location>
    </subcellularLocation>
</comment>
<feature type="compositionally biased region" description="Acidic residues" evidence="15">
    <location>
        <begin position="12"/>
        <end position="32"/>
    </location>
</feature>
<dbReference type="InterPro" id="IPR002717">
    <property type="entry name" value="HAT_MYST-type"/>
</dbReference>
<dbReference type="InterPro" id="IPR016181">
    <property type="entry name" value="Acyl_CoA_acyltransferase"/>
</dbReference>
<feature type="region of interest" description="Disordered" evidence="15">
    <location>
        <begin position="417"/>
        <end position="437"/>
    </location>
</feature>
<feature type="domain" description="MYST-type HAT" evidence="17">
    <location>
        <begin position="435"/>
        <end position="709"/>
    </location>
</feature>
<feature type="compositionally biased region" description="Acidic residues" evidence="15">
    <location>
        <begin position="748"/>
        <end position="761"/>
    </location>
</feature>
<feature type="region of interest" description="Disordered" evidence="15">
    <location>
        <begin position="211"/>
        <end position="298"/>
    </location>
</feature>
<keyword evidence="19" id="KW-1185">Reference proteome</keyword>
<dbReference type="GO" id="GO:0003682">
    <property type="term" value="F:chromatin binding"/>
    <property type="evidence" value="ECO:0007669"/>
    <property type="project" value="TreeGrafter"/>
</dbReference>
<dbReference type="Proteomes" id="UP000799302">
    <property type="component" value="Unassembled WGS sequence"/>
</dbReference>
<dbReference type="PANTHER" id="PTHR10615">
    <property type="entry name" value="HISTONE ACETYLTRANSFERASE"/>
    <property type="match status" value="1"/>
</dbReference>
<evidence type="ECO:0000259" key="17">
    <source>
        <dbReference type="PROSITE" id="PS51726"/>
    </source>
</evidence>
<comment type="function">
    <text evidence="11">Catalytic component of the NuA4 histone acetyltransferase (HAT) complex which is involved in epigenetic transcriptional activation of selected genes principally by acetylation of nucleosomal histones H4, H3, H2B, H2A and H2A variant H2A.Z. Acetylates histone H4 to form H4K5ac, H4K8ac, H4K12ac and H4K16ac, histone H3 to form H3K14ac, and histone H2A to form H2AK4ac and H2AK7ac. The NuA4 complex is involved in the DNA damage response and is required for chromosome segregation. The NuA4 complex plays a direct role in repair of DNA double-strand breaks (DSBs) through homologous recombination. Recruitment to promoters depends on H3K4me. Also acetylates non-histone proteins. In addition to protein acetyltransferase, can use different acyl-CoA substrates, such as 2-hydroxyisobutanoyl-CoA (2-hydroxyisobutyryl-CoA) or (2E)-butenoyl-CoA (crotonyl-CoA), and is able to mediate protein 2-hydroxyisobutyrylation and crotonylation, respectively.</text>
</comment>
<dbReference type="GO" id="GO:0005634">
    <property type="term" value="C:nucleus"/>
    <property type="evidence" value="ECO:0007669"/>
    <property type="project" value="UniProtKB-SubCell"/>
</dbReference>
<dbReference type="GO" id="GO:0006357">
    <property type="term" value="P:regulation of transcription by RNA polymerase II"/>
    <property type="evidence" value="ECO:0007669"/>
    <property type="project" value="TreeGrafter"/>
</dbReference>
<evidence type="ECO:0000256" key="5">
    <source>
        <dbReference type="ARBA" id="ARBA00022723"/>
    </source>
</evidence>
<dbReference type="Pfam" id="PF01853">
    <property type="entry name" value="MOZ_SAS"/>
    <property type="match status" value="1"/>
</dbReference>
<evidence type="ECO:0000256" key="14">
    <source>
        <dbReference type="RuleBase" id="RU361211"/>
    </source>
</evidence>
<dbReference type="Gene3D" id="1.10.10.10">
    <property type="entry name" value="Winged helix-like DNA-binding domain superfamily/Winged helix DNA-binding domain"/>
    <property type="match status" value="1"/>
</dbReference>
<dbReference type="AlphaFoldDB" id="A0A6A6UTY3"/>
<feature type="compositionally biased region" description="Acidic residues" evidence="15">
    <location>
        <begin position="55"/>
        <end position="106"/>
    </location>
</feature>
<evidence type="ECO:0000256" key="6">
    <source>
        <dbReference type="ARBA" id="ARBA00022771"/>
    </source>
</evidence>
<feature type="domain" description="PHD-type" evidence="16">
    <location>
        <begin position="110"/>
        <end position="169"/>
    </location>
</feature>
<keyword evidence="8" id="KW-0156">Chromatin regulator</keyword>
<evidence type="ECO:0000256" key="7">
    <source>
        <dbReference type="ARBA" id="ARBA00022833"/>
    </source>
</evidence>
<proteinExistence type="inferred from homology"/>
<keyword evidence="4" id="KW-0808">Transferase</keyword>
<feature type="active site" description="Proton donor/acceptor" evidence="12">
    <location>
        <position position="611"/>
    </location>
</feature>
<dbReference type="GO" id="GO:0003712">
    <property type="term" value="F:transcription coregulator activity"/>
    <property type="evidence" value="ECO:0007669"/>
    <property type="project" value="TreeGrafter"/>
</dbReference>
<dbReference type="SUPFAM" id="SSF57903">
    <property type="entry name" value="FYVE/PHD zinc finger"/>
    <property type="match status" value="1"/>
</dbReference>
<dbReference type="EC" id="2.3.1.48" evidence="3 14"/>
<evidence type="ECO:0000256" key="10">
    <source>
        <dbReference type="ARBA" id="ARBA00023242"/>
    </source>
</evidence>